<dbReference type="AlphaFoldDB" id="A0AAD8F0E7"/>
<feature type="non-terminal residue" evidence="1">
    <location>
        <position position="127"/>
    </location>
</feature>
<name>A0AAD8F0E7_BIOPF</name>
<keyword evidence="1" id="KW-0547">Nucleotide-binding</keyword>
<protein>
    <submittedName>
        <fullName evidence="1">ATP-binding cassette sub-family A member 2</fullName>
    </submittedName>
</protein>
<dbReference type="EMBL" id="JASAOG010000171">
    <property type="protein sequence ID" value="KAK0046083.1"/>
    <property type="molecule type" value="Genomic_DNA"/>
</dbReference>
<comment type="caution">
    <text evidence="1">The sequence shown here is derived from an EMBL/GenBank/DDBJ whole genome shotgun (WGS) entry which is preliminary data.</text>
</comment>
<keyword evidence="2" id="KW-1185">Reference proteome</keyword>
<reference evidence="1" key="2">
    <citation type="submission" date="2023-04" db="EMBL/GenBank/DDBJ databases">
        <authorList>
            <person name="Bu L."/>
            <person name="Lu L."/>
            <person name="Laidemitt M.R."/>
            <person name="Zhang S.M."/>
            <person name="Mutuku M."/>
            <person name="Mkoji G."/>
            <person name="Steinauer M."/>
            <person name="Loker E.S."/>
        </authorList>
    </citation>
    <scope>NUCLEOTIDE SEQUENCE</scope>
    <source>
        <strain evidence="1">KasaAsao</strain>
        <tissue evidence="1">Whole Snail</tissue>
    </source>
</reference>
<evidence type="ECO:0000313" key="2">
    <source>
        <dbReference type="Proteomes" id="UP001233172"/>
    </source>
</evidence>
<feature type="non-terminal residue" evidence="1">
    <location>
        <position position="1"/>
    </location>
</feature>
<gene>
    <name evidence="1" type="ORF">Bpfe_024544</name>
</gene>
<sequence>SNKLATEAIHTKVHESLDFHHLKHFSLLAHQLQAIFLMKLILFFRGRRLSVLQLLLPFALTLLGRIIDGQAGVERTKSDPLYFAPSSWRKDLVFPVFYEKFDRARLVIEYILEIHEVYGEIEEFKYS</sequence>
<evidence type="ECO:0000313" key="1">
    <source>
        <dbReference type="EMBL" id="KAK0046083.1"/>
    </source>
</evidence>
<accession>A0AAD8F0E7</accession>
<dbReference type="Proteomes" id="UP001233172">
    <property type="component" value="Unassembled WGS sequence"/>
</dbReference>
<organism evidence="1 2">
    <name type="scientific">Biomphalaria pfeifferi</name>
    <name type="common">Bloodfluke planorb</name>
    <name type="synonym">Freshwater snail</name>
    <dbReference type="NCBI Taxonomy" id="112525"/>
    <lineage>
        <taxon>Eukaryota</taxon>
        <taxon>Metazoa</taxon>
        <taxon>Spiralia</taxon>
        <taxon>Lophotrochozoa</taxon>
        <taxon>Mollusca</taxon>
        <taxon>Gastropoda</taxon>
        <taxon>Heterobranchia</taxon>
        <taxon>Euthyneura</taxon>
        <taxon>Panpulmonata</taxon>
        <taxon>Hygrophila</taxon>
        <taxon>Lymnaeoidea</taxon>
        <taxon>Planorbidae</taxon>
        <taxon>Biomphalaria</taxon>
    </lineage>
</organism>
<reference evidence="1" key="1">
    <citation type="journal article" date="2023" name="PLoS Negl. Trop. Dis.">
        <title>A genome sequence for Biomphalaria pfeifferi, the major vector snail for the human-infecting parasite Schistosoma mansoni.</title>
        <authorList>
            <person name="Bu L."/>
            <person name="Lu L."/>
            <person name="Laidemitt M.R."/>
            <person name="Zhang S.M."/>
            <person name="Mutuku M."/>
            <person name="Mkoji G."/>
            <person name="Steinauer M."/>
            <person name="Loker E.S."/>
        </authorList>
    </citation>
    <scope>NUCLEOTIDE SEQUENCE</scope>
    <source>
        <strain evidence="1">KasaAsao</strain>
    </source>
</reference>
<keyword evidence="1" id="KW-0067">ATP-binding</keyword>
<proteinExistence type="predicted"/>
<dbReference type="GO" id="GO:0005524">
    <property type="term" value="F:ATP binding"/>
    <property type="evidence" value="ECO:0007669"/>
    <property type="project" value="UniProtKB-KW"/>
</dbReference>